<accession>A0A9P9R9U4</accession>
<gene>
    <name evidence="1" type="ORF">B0J15DRAFT_483699</name>
</gene>
<proteinExistence type="predicted"/>
<evidence type="ECO:0000313" key="2">
    <source>
        <dbReference type="Proteomes" id="UP000736672"/>
    </source>
</evidence>
<dbReference type="OrthoDB" id="5149166at2759"/>
<dbReference type="AlphaFoldDB" id="A0A9P9R9U4"/>
<evidence type="ECO:0000313" key="1">
    <source>
        <dbReference type="EMBL" id="KAH7270924.1"/>
    </source>
</evidence>
<keyword evidence="2" id="KW-1185">Reference proteome</keyword>
<dbReference type="Proteomes" id="UP000736672">
    <property type="component" value="Unassembled WGS sequence"/>
</dbReference>
<name>A0A9P9R9U4_FUSSL</name>
<reference evidence="1" key="1">
    <citation type="journal article" date="2021" name="Nat. Commun.">
        <title>Genetic determinants of endophytism in the Arabidopsis root mycobiome.</title>
        <authorList>
            <person name="Mesny F."/>
            <person name="Miyauchi S."/>
            <person name="Thiergart T."/>
            <person name="Pickel B."/>
            <person name="Atanasova L."/>
            <person name="Karlsson M."/>
            <person name="Huettel B."/>
            <person name="Barry K.W."/>
            <person name="Haridas S."/>
            <person name="Chen C."/>
            <person name="Bauer D."/>
            <person name="Andreopoulos W."/>
            <person name="Pangilinan J."/>
            <person name="LaButti K."/>
            <person name="Riley R."/>
            <person name="Lipzen A."/>
            <person name="Clum A."/>
            <person name="Drula E."/>
            <person name="Henrissat B."/>
            <person name="Kohler A."/>
            <person name="Grigoriev I.V."/>
            <person name="Martin F.M."/>
            <person name="Hacquard S."/>
        </authorList>
    </citation>
    <scope>NUCLEOTIDE SEQUENCE</scope>
    <source>
        <strain evidence="1">FSSC 5 MPI-SDFR-AT-0091</strain>
    </source>
</reference>
<sequence length="418" mass="47173">MSIPMQVSIPLALHLRSPVRFNLLTNEHWNHGEKYQEGRSLQEFAFMDSHSGRYESTLLFASILRSIFNHPDWSQLHAFFTKRYSKSEMSSHPNREACKLTPTGGTARFTSNNWAIVHFKTDPSSVGLPQDLTVKLANAGRTARGRLVGPDPQPCAIGPAISVAMGAAAYMDLAYGGHPPGEYPERHGIGPLVYGREGIGLQPVPKGGRGRTWADWAELWSIIAEWVYEYDATSLELGLYRESYSYRRSDEGRRKIPVGAKMPREYLGTDSIDAADAIHAVFSQLAAKPMDFQGIEWDFLELEVEREVREAFFARFGKKPDPSRRLEELVKPVVSNNWNALTYNDVSPVALKPCPESFRGADWETWLLSVEGGDVVVVKTLFQALWAVMLLVQLPLNVKIIDKEDRFPRYRDPDDVYL</sequence>
<dbReference type="EMBL" id="JAGTJS010000004">
    <property type="protein sequence ID" value="KAH7270924.1"/>
    <property type="molecule type" value="Genomic_DNA"/>
</dbReference>
<comment type="caution">
    <text evidence="1">The sequence shown here is derived from an EMBL/GenBank/DDBJ whole genome shotgun (WGS) entry which is preliminary data.</text>
</comment>
<protein>
    <submittedName>
        <fullName evidence="1">Uncharacterized protein</fullName>
    </submittedName>
</protein>
<organism evidence="1 2">
    <name type="scientific">Fusarium solani</name>
    <name type="common">Filamentous fungus</name>
    <dbReference type="NCBI Taxonomy" id="169388"/>
    <lineage>
        <taxon>Eukaryota</taxon>
        <taxon>Fungi</taxon>
        <taxon>Dikarya</taxon>
        <taxon>Ascomycota</taxon>
        <taxon>Pezizomycotina</taxon>
        <taxon>Sordariomycetes</taxon>
        <taxon>Hypocreomycetidae</taxon>
        <taxon>Hypocreales</taxon>
        <taxon>Nectriaceae</taxon>
        <taxon>Fusarium</taxon>
        <taxon>Fusarium solani species complex</taxon>
    </lineage>
</organism>